<dbReference type="InterPro" id="IPR055411">
    <property type="entry name" value="LRR_FXL15/At3g58940/PEG3-like"/>
</dbReference>
<dbReference type="AlphaFoldDB" id="A0AAV8E6Y0"/>
<dbReference type="Pfam" id="PF24758">
    <property type="entry name" value="LRR_At5g56370"/>
    <property type="match status" value="1"/>
</dbReference>
<evidence type="ECO:0000313" key="3">
    <source>
        <dbReference type="Proteomes" id="UP001140206"/>
    </source>
</evidence>
<feature type="domain" description="F-box/LRR-repeat protein 15/At3g58940/PEG3-like LRR" evidence="1">
    <location>
        <begin position="102"/>
        <end position="211"/>
    </location>
</feature>
<dbReference type="EMBL" id="JAMFTS010000003">
    <property type="protein sequence ID" value="KAJ4774612.1"/>
    <property type="molecule type" value="Genomic_DNA"/>
</dbReference>
<reference evidence="2" key="1">
    <citation type="submission" date="2022-08" db="EMBL/GenBank/DDBJ databases">
        <authorList>
            <person name="Marques A."/>
        </authorList>
    </citation>
    <scope>NUCLEOTIDE SEQUENCE</scope>
    <source>
        <strain evidence="2">RhyPub2mFocal</strain>
        <tissue evidence="2">Leaves</tissue>
    </source>
</reference>
<accession>A0AAV8E6Y0</accession>
<keyword evidence="3" id="KW-1185">Reference proteome</keyword>
<dbReference type="InterPro" id="IPR032675">
    <property type="entry name" value="LRR_dom_sf"/>
</dbReference>
<dbReference type="Proteomes" id="UP001140206">
    <property type="component" value="Chromosome 3"/>
</dbReference>
<dbReference type="PANTHER" id="PTHR34223:SF51">
    <property type="entry name" value="OS06G0556300 PROTEIN"/>
    <property type="match status" value="1"/>
</dbReference>
<sequence length="360" mass="40910">MCFLPTRQAMNTCILSKRWRNLWRYLPCLHFDAYHDDNFVQFITSFFNLRSNCHIDTFQLHGLAMNHCWLATRPLVTRVLESRPRVLSIKSGESSWCQLDFDSVFTCASVEKMELVEVFFPRKSPITLFNLKRLNLTRTDLDGECVNNLISGCPVLEELVMNYCSFWFSNVTIVSHSLKNLSIDDCDYYDNVQIHLSVPSLVSLHVTQVMLGRIWLKNMSSLVKVHIQFCFSVCINYLNSRNELLRGLSNATYIELTGPGVRLSTESPVKDLLVKELPTCRAFANLKSLYLGKCSMCGFLSPISQLFRISPNLKAIKFGGEDEMMFSGTDAFISSNSGNAVFLVGSMPVTIPFAQVFLCC</sequence>
<protein>
    <submittedName>
        <fullName evidence="2">FBD-associated F-box protein</fullName>
    </submittedName>
</protein>
<evidence type="ECO:0000313" key="2">
    <source>
        <dbReference type="EMBL" id="KAJ4774612.1"/>
    </source>
</evidence>
<name>A0AAV8E6Y0_9POAL</name>
<dbReference type="PANTHER" id="PTHR34223">
    <property type="entry name" value="OS11G0201299 PROTEIN"/>
    <property type="match status" value="1"/>
</dbReference>
<dbReference type="SUPFAM" id="SSF52058">
    <property type="entry name" value="L domain-like"/>
    <property type="match status" value="1"/>
</dbReference>
<dbReference type="Gene3D" id="3.80.10.10">
    <property type="entry name" value="Ribonuclease Inhibitor"/>
    <property type="match status" value="1"/>
</dbReference>
<proteinExistence type="predicted"/>
<organism evidence="2 3">
    <name type="scientific">Rhynchospora pubera</name>
    <dbReference type="NCBI Taxonomy" id="906938"/>
    <lineage>
        <taxon>Eukaryota</taxon>
        <taxon>Viridiplantae</taxon>
        <taxon>Streptophyta</taxon>
        <taxon>Embryophyta</taxon>
        <taxon>Tracheophyta</taxon>
        <taxon>Spermatophyta</taxon>
        <taxon>Magnoliopsida</taxon>
        <taxon>Liliopsida</taxon>
        <taxon>Poales</taxon>
        <taxon>Cyperaceae</taxon>
        <taxon>Cyperoideae</taxon>
        <taxon>Rhynchosporeae</taxon>
        <taxon>Rhynchospora</taxon>
    </lineage>
</organism>
<evidence type="ECO:0000259" key="1">
    <source>
        <dbReference type="Pfam" id="PF24758"/>
    </source>
</evidence>
<gene>
    <name evidence="2" type="ORF">LUZ62_058869</name>
</gene>
<dbReference type="InterPro" id="IPR053197">
    <property type="entry name" value="F-box_SCFL_complex_component"/>
</dbReference>
<comment type="caution">
    <text evidence="2">The sequence shown here is derived from an EMBL/GenBank/DDBJ whole genome shotgun (WGS) entry which is preliminary data.</text>
</comment>